<feature type="binding site" evidence="2">
    <location>
        <begin position="134"/>
        <end position="135"/>
    </location>
    <ligand>
        <name>glutathione</name>
        <dbReference type="ChEBI" id="CHEBI:57925"/>
    </ligand>
</feature>
<dbReference type="InterPro" id="IPR036249">
    <property type="entry name" value="Thioredoxin-like_sf"/>
</dbReference>
<evidence type="ECO:0000313" key="6">
    <source>
        <dbReference type="Proteomes" id="UP000310189"/>
    </source>
</evidence>
<dbReference type="InterPro" id="IPR010987">
    <property type="entry name" value="Glutathione-S-Trfase_C-like"/>
</dbReference>
<dbReference type="InterPro" id="IPR036282">
    <property type="entry name" value="Glutathione-S-Trfase_C_sf"/>
</dbReference>
<dbReference type="GO" id="GO:0004364">
    <property type="term" value="F:glutathione transferase activity"/>
    <property type="evidence" value="ECO:0007669"/>
    <property type="project" value="InterPro"/>
</dbReference>
<dbReference type="Gene3D" id="1.20.1050.10">
    <property type="match status" value="1"/>
</dbReference>
<comment type="caution">
    <text evidence="5">The sequence shown here is derived from an EMBL/GenBank/DDBJ whole genome shotgun (WGS) entry which is preliminary data.</text>
</comment>
<dbReference type="InterPro" id="IPR004045">
    <property type="entry name" value="Glutathione_S-Trfase_N"/>
</dbReference>
<dbReference type="EMBL" id="SPNW01000051">
    <property type="protein sequence ID" value="TIA87645.1"/>
    <property type="molecule type" value="Genomic_DNA"/>
</dbReference>
<dbReference type="Pfam" id="PF13409">
    <property type="entry name" value="GST_N_2"/>
    <property type="match status" value="1"/>
</dbReference>
<name>A0A4T0FJ76_9BASI</name>
<dbReference type="SUPFAM" id="SSF52833">
    <property type="entry name" value="Thioredoxin-like"/>
    <property type="match status" value="1"/>
</dbReference>
<dbReference type="InterPro" id="IPR047047">
    <property type="entry name" value="GST_Omega-like_C"/>
</dbReference>
<proteinExistence type="predicted"/>
<evidence type="ECO:0000313" key="5">
    <source>
        <dbReference type="EMBL" id="TIA87645.1"/>
    </source>
</evidence>
<feature type="active site" description="Proton donor/acceptor" evidence="1">
    <location>
        <position position="178"/>
    </location>
</feature>
<evidence type="ECO:0000256" key="3">
    <source>
        <dbReference type="PIRSR" id="PIRSR015753-3"/>
    </source>
</evidence>
<dbReference type="GO" id="GO:0005737">
    <property type="term" value="C:cytoplasm"/>
    <property type="evidence" value="ECO:0007669"/>
    <property type="project" value="TreeGrafter"/>
</dbReference>
<feature type="domain" description="GST C-terminal" evidence="4">
    <location>
        <begin position="155"/>
        <end position="282"/>
    </location>
</feature>
<dbReference type="PANTHER" id="PTHR32419">
    <property type="entry name" value="GLUTATHIONYL-HYDROQUINONE REDUCTASE"/>
    <property type="match status" value="1"/>
</dbReference>
<evidence type="ECO:0000259" key="4">
    <source>
        <dbReference type="PROSITE" id="PS50405"/>
    </source>
</evidence>
<organism evidence="5 6">
    <name type="scientific">Wallemia hederae</name>
    <dbReference type="NCBI Taxonomy" id="1540922"/>
    <lineage>
        <taxon>Eukaryota</taxon>
        <taxon>Fungi</taxon>
        <taxon>Dikarya</taxon>
        <taxon>Basidiomycota</taxon>
        <taxon>Wallemiomycotina</taxon>
        <taxon>Wallemiomycetes</taxon>
        <taxon>Wallemiales</taxon>
        <taxon>Wallemiaceae</taxon>
        <taxon>Wallemia</taxon>
    </lineage>
</organism>
<reference evidence="5 6" key="1">
    <citation type="submission" date="2019-03" db="EMBL/GenBank/DDBJ databases">
        <title>Sequencing 23 genomes of Wallemia ichthyophaga.</title>
        <authorList>
            <person name="Gostincar C."/>
        </authorList>
    </citation>
    <scope>NUCLEOTIDE SEQUENCE [LARGE SCALE GENOMIC DNA]</scope>
    <source>
        <strain evidence="5 6">EXF-5753</strain>
    </source>
</reference>
<feature type="site" description="Lowers pKa of active site Cys" evidence="3">
    <location>
        <position position="237"/>
    </location>
</feature>
<feature type="binding site" evidence="2">
    <location>
        <position position="80"/>
    </location>
    <ligand>
        <name>glutathione</name>
        <dbReference type="ChEBI" id="CHEBI:57925"/>
    </ligand>
</feature>
<dbReference type="SFLD" id="SFLDG01148">
    <property type="entry name" value="Xi_(cytGST)"/>
    <property type="match status" value="1"/>
</dbReference>
<dbReference type="SFLD" id="SFLDS00019">
    <property type="entry name" value="Glutathione_Transferase_(cytos"/>
    <property type="match status" value="1"/>
</dbReference>
<dbReference type="Pfam" id="PF13410">
    <property type="entry name" value="GST_C_2"/>
    <property type="match status" value="1"/>
</dbReference>
<keyword evidence="6" id="KW-1185">Reference proteome</keyword>
<gene>
    <name evidence="5" type="ORF">E3P99_03056</name>
</gene>
<protein>
    <recommendedName>
        <fullName evidence="4">GST C-terminal domain-containing protein</fullName>
    </recommendedName>
</protein>
<feature type="site" description="Lowers pKa of active site Cys" evidence="3">
    <location>
        <position position="282"/>
    </location>
</feature>
<sequence>MSKSVMNWASKDGEFRRQVSSFRDAIKSGTKFEPQEGRYHLVVSYACPWAHRALITRSLKGLESFLPYSVVHPFLGEKGWSFDKDFNGATGCLIEGVEASHLRDLYFKADQNYNARFTVPIIWDKHLNTIVSNESSEIIRFLNDLKPETGGDLYPQHLRKEIDELNEWVYHTVNNGVYKSGFATTQEAYENNVKPLFESLDRLEKILSDGRDYLVGGQLTEADIRLFTTIIRFDPVYVGHFKCNLGTIRHNYPHLNTWLKKLYWKNDAFKSTTHFEQIKFHYYNSHRQINGTGVVPLGPNPDIEPL</sequence>
<dbReference type="InterPro" id="IPR016639">
    <property type="entry name" value="GST_Omega/GSH"/>
</dbReference>
<dbReference type="OrthoDB" id="2309723at2759"/>
<dbReference type="InterPro" id="IPR040079">
    <property type="entry name" value="Glutathione_S-Trfase"/>
</dbReference>
<dbReference type="SFLD" id="SFLDG01206">
    <property type="entry name" value="Xi.1"/>
    <property type="match status" value="1"/>
</dbReference>
<dbReference type="Proteomes" id="UP000310189">
    <property type="component" value="Unassembled WGS sequence"/>
</dbReference>
<dbReference type="AlphaFoldDB" id="A0A4T0FJ76"/>
<dbReference type="PANTHER" id="PTHR32419:SF6">
    <property type="entry name" value="GLUTATHIONE S-TRANSFERASE OMEGA-LIKE 1-RELATED"/>
    <property type="match status" value="1"/>
</dbReference>
<dbReference type="PROSITE" id="PS50405">
    <property type="entry name" value="GST_CTER"/>
    <property type="match status" value="1"/>
</dbReference>
<dbReference type="SUPFAM" id="SSF47616">
    <property type="entry name" value="GST C-terminal domain-like"/>
    <property type="match status" value="1"/>
</dbReference>
<dbReference type="CDD" id="cd03190">
    <property type="entry name" value="GST_C_Omega_like"/>
    <property type="match status" value="1"/>
</dbReference>
<evidence type="ECO:0000256" key="1">
    <source>
        <dbReference type="PIRSR" id="PIRSR015753-1"/>
    </source>
</evidence>
<feature type="active site" description="Nucleophile" evidence="1">
    <location>
        <position position="47"/>
    </location>
</feature>
<accession>A0A4T0FJ76</accession>
<dbReference type="PIRSF" id="PIRSF015753">
    <property type="entry name" value="GST"/>
    <property type="match status" value="1"/>
</dbReference>
<feature type="binding site" evidence="2">
    <location>
        <begin position="116"/>
        <end position="119"/>
    </location>
    <ligand>
        <name>glutathione</name>
        <dbReference type="ChEBI" id="CHEBI:57925"/>
    </ligand>
</feature>
<dbReference type="Gene3D" id="3.40.30.10">
    <property type="entry name" value="Glutaredoxin"/>
    <property type="match status" value="1"/>
</dbReference>
<evidence type="ECO:0000256" key="2">
    <source>
        <dbReference type="PIRSR" id="PIRSR015753-2"/>
    </source>
</evidence>